<gene>
    <name evidence="1" type="ORF">BDN71DRAFT_1512734</name>
</gene>
<dbReference type="OrthoDB" id="2369050at2759"/>
<comment type="caution">
    <text evidence="1">The sequence shown here is derived from an EMBL/GenBank/DDBJ whole genome shotgun (WGS) entry which is preliminary data.</text>
</comment>
<dbReference type="Proteomes" id="UP000807025">
    <property type="component" value="Unassembled WGS sequence"/>
</dbReference>
<dbReference type="Gene3D" id="2.40.70.10">
    <property type="entry name" value="Acid Proteases"/>
    <property type="match status" value="1"/>
</dbReference>
<dbReference type="InterPro" id="IPR021109">
    <property type="entry name" value="Peptidase_aspartic_dom_sf"/>
</dbReference>
<evidence type="ECO:0000313" key="2">
    <source>
        <dbReference type="Proteomes" id="UP000807025"/>
    </source>
</evidence>
<keyword evidence="2" id="KW-1185">Reference proteome</keyword>
<dbReference type="EMBL" id="MU154696">
    <property type="protein sequence ID" value="KAF9488804.1"/>
    <property type="molecule type" value="Genomic_DNA"/>
</dbReference>
<evidence type="ECO:0000313" key="1">
    <source>
        <dbReference type="EMBL" id="KAF9488804.1"/>
    </source>
</evidence>
<dbReference type="CDD" id="cd00303">
    <property type="entry name" value="retropepsin_like"/>
    <property type="match status" value="1"/>
</dbReference>
<name>A0A9P5ZM30_PLEER</name>
<reference evidence="1" key="1">
    <citation type="submission" date="2020-11" db="EMBL/GenBank/DDBJ databases">
        <authorList>
            <consortium name="DOE Joint Genome Institute"/>
            <person name="Ahrendt S."/>
            <person name="Riley R."/>
            <person name="Andreopoulos W."/>
            <person name="Labutti K."/>
            <person name="Pangilinan J."/>
            <person name="Ruiz-Duenas F.J."/>
            <person name="Barrasa J.M."/>
            <person name="Sanchez-Garcia M."/>
            <person name="Camarero S."/>
            <person name="Miyauchi S."/>
            <person name="Serrano A."/>
            <person name="Linde D."/>
            <person name="Babiker R."/>
            <person name="Drula E."/>
            <person name="Ayuso-Fernandez I."/>
            <person name="Pacheco R."/>
            <person name="Padilla G."/>
            <person name="Ferreira P."/>
            <person name="Barriuso J."/>
            <person name="Kellner H."/>
            <person name="Castanera R."/>
            <person name="Alfaro M."/>
            <person name="Ramirez L."/>
            <person name="Pisabarro A.G."/>
            <person name="Kuo A."/>
            <person name="Tritt A."/>
            <person name="Lipzen A."/>
            <person name="He G."/>
            <person name="Yan M."/>
            <person name="Ng V."/>
            <person name="Cullen D."/>
            <person name="Martin F."/>
            <person name="Rosso M.-N."/>
            <person name="Henrissat B."/>
            <person name="Hibbett D."/>
            <person name="Martinez A.T."/>
            <person name="Grigoriev I.V."/>
        </authorList>
    </citation>
    <scope>NUCLEOTIDE SEQUENCE</scope>
    <source>
        <strain evidence="1">ATCC 90797</strain>
    </source>
</reference>
<protein>
    <submittedName>
        <fullName evidence="1">Uncharacterized protein</fullName>
    </submittedName>
</protein>
<sequence length="502" mass="55132">MGTKAVIKQSAPNRPPTMGEGNVNPAILWDWFVKSENFLRHKGISGLDMVKMVAYGMGGVRAICWLAAKGPALLSMDWDEYKTQMRTLFLNNDWEHTTHMEILRLRQPSAKPFMDFALELMGKNNLLAGTDSFMNDDYMRKTLEAAMEQELSRECNCENTSSIEDFQSWLNEVKHIDERRRARLDEIAREFAKMTIKTPVTTRTPFQRASANQVPASSTKTFVPIPKLLQSERELLSANSGCYKCRCFWANHIGARCTAPPIDGASYKMLTLADVPPHPSSYSARGGSSRTAVAALLANNADAAVQPDTSSSASIEEVTSNSAYNVTAVLPNVASCVVDTGSPDYSDDKYAPFVCPNLFWSCSLPAPNSSSTPLHVKALIDDGSSVVLIRHSIVDRLGLKTFTSDEPFSCSSAFSKSSQPHCLSSYIKIRPVSLDGRFSSVPLRAFISPSLVMDMILGLPFLNANKLVLDHGLNTCISGTDNEVCYNLLHPGTPVSSRPVPQ</sequence>
<accession>A0A9P5ZM30</accession>
<proteinExistence type="predicted"/>
<dbReference type="AlphaFoldDB" id="A0A9P5ZM30"/>
<organism evidence="1 2">
    <name type="scientific">Pleurotus eryngii</name>
    <name type="common">Boletus of the steppes</name>
    <dbReference type="NCBI Taxonomy" id="5323"/>
    <lineage>
        <taxon>Eukaryota</taxon>
        <taxon>Fungi</taxon>
        <taxon>Dikarya</taxon>
        <taxon>Basidiomycota</taxon>
        <taxon>Agaricomycotina</taxon>
        <taxon>Agaricomycetes</taxon>
        <taxon>Agaricomycetidae</taxon>
        <taxon>Agaricales</taxon>
        <taxon>Pleurotineae</taxon>
        <taxon>Pleurotaceae</taxon>
        <taxon>Pleurotus</taxon>
    </lineage>
</organism>